<dbReference type="InterPro" id="IPR007568">
    <property type="entry name" value="RTA1"/>
</dbReference>
<comment type="similarity">
    <text evidence="2">Belongs to the putative lipase ROG1 family.</text>
</comment>
<dbReference type="GO" id="GO:0005886">
    <property type="term" value="C:plasma membrane"/>
    <property type="evidence" value="ECO:0007669"/>
    <property type="project" value="TreeGrafter"/>
</dbReference>
<dbReference type="PANTHER" id="PTHR31465:SF9">
    <property type="entry name" value="SPHINGOID LONG-CHAIN BASE TRANSPORTER RSB1"/>
    <property type="match status" value="1"/>
</dbReference>
<feature type="transmembrane region" description="Helical" evidence="7">
    <location>
        <begin position="86"/>
        <end position="109"/>
    </location>
</feature>
<evidence type="ECO:0000256" key="4">
    <source>
        <dbReference type="ARBA" id="ARBA00022989"/>
    </source>
</evidence>
<dbReference type="InterPro" id="IPR029058">
    <property type="entry name" value="AB_hydrolase_fold"/>
</dbReference>
<evidence type="ECO:0000256" key="3">
    <source>
        <dbReference type="ARBA" id="ARBA00022692"/>
    </source>
</evidence>
<dbReference type="EMBL" id="JAJSPL020000023">
    <property type="protein sequence ID" value="KAK7739141.1"/>
    <property type="molecule type" value="Genomic_DNA"/>
</dbReference>
<feature type="transmembrane region" description="Helical" evidence="7">
    <location>
        <begin position="249"/>
        <end position="270"/>
    </location>
</feature>
<gene>
    <name evidence="9" type="primary">TGL2</name>
    <name evidence="9" type="ORF">SLS53_005777</name>
</gene>
<feature type="transmembrane region" description="Helical" evidence="7">
    <location>
        <begin position="30"/>
        <end position="49"/>
    </location>
</feature>
<dbReference type="GO" id="GO:0000324">
    <property type="term" value="C:fungal-type vacuole"/>
    <property type="evidence" value="ECO:0007669"/>
    <property type="project" value="TreeGrafter"/>
</dbReference>
<evidence type="ECO:0000313" key="9">
    <source>
        <dbReference type="EMBL" id="KAK7739141.1"/>
    </source>
</evidence>
<dbReference type="PANTHER" id="PTHR31465">
    <property type="entry name" value="PROTEIN RTA1-RELATED"/>
    <property type="match status" value="1"/>
</dbReference>
<dbReference type="Gene3D" id="3.40.50.1820">
    <property type="entry name" value="alpha/beta hydrolase"/>
    <property type="match status" value="1"/>
</dbReference>
<dbReference type="SUPFAM" id="SSF53474">
    <property type="entry name" value="alpha/beta-Hydrolases"/>
    <property type="match status" value="1"/>
</dbReference>
<comment type="caution">
    <text evidence="9">The sequence shown here is derived from an EMBL/GenBank/DDBJ whole genome shotgun (WGS) entry which is preliminary data.</text>
</comment>
<feature type="region of interest" description="Disordered" evidence="6">
    <location>
        <begin position="331"/>
        <end position="353"/>
    </location>
</feature>
<reference evidence="9 10" key="1">
    <citation type="journal article" date="2023" name="PLoS ONE">
        <title>Cytospora paraplurivora sp. nov. isolated from orchards with fruit tree decline syndrome in Ontario, Canada.</title>
        <authorList>
            <person name="Ilyukhin E."/>
            <person name="Nguyen H.D.T."/>
            <person name="Castle A.J."/>
            <person name="Ellouze W."/>
        </authorList>
    </citation>
    <scope>NUCLEOTIDE SEQUENCE [LARGE SCALE GENOMIC DNA]</scope>
    <source>
        <strain evidence="9 10">FDS-564</strain>
    </source>
</reference>
<evidence type="ECO:0000256" key="2">
    <source>
        <dbReference type="ARBA" id="ARBA00007920"/>
    </source>
</evidence>
<feature type="domain" description="DUF676" evidence="8">
    <location>
        <begin position="469"/>
        <end position="534"/>
    </location>
</feature>
<keyword evidence="10" id="KW-1185">Reference proteome</keyword>
<sequence length="683" mass="75783">MLSIVEGDCTSTTCPVGQGWLSAPPSLEGAALLLAFFAILVPIHLWTGARCRTTTYSLTLIAGLFLEVIGYIGRLLLRSNLASKSYFVLFMLGTTMGPTFITAAVYMVLPHILAVYGSDLRIIEEPVWLSYFFLGWDIFTLAFQAIGSAFAAEGSSKTEIQQGINVLIAGLGLHILSILGFFGLYYWQMSRVHRNRDFLDPRFSAVYNSAKFKSALLCMQVALGLILARTIARLVQLKSGLGSSISQSQVYLVVLDGTLVLLAAILLTIFTPGSAFGRAWGMTSPYKNKARRHLSYLHLHPAQRSPGSPLLVLRGSPRSPYQYQQGYPYATVPNAKEPRSPPPSLTMDTSNPGQGGMRRYAHKRQGSAQLTPIYAGPPPYERPLDNIARVPSSRHSKLLTLFDFCQMPKYPVVLAHGLLGFAELKLAGSYLPPLHYWRGIKEALTAHGTEVITATVPPSGSIEERSARLRQNILEGSQGRPVNIIAHSMGGLDARYMISYAHRRRLQKQQKGNDINVKALVTIATPHHGSAYADFLFDKIGPERLTHVYDIWRRMTGLGTGAFEQLTRRYMAEEFNPKIIDDPGVQYFSYGAALTRKPPLSSPFRGSYGVLLRMEGPNDGLVSVESAKWGTYKGTLESVSHLDLINWTNKLRWTLRKWMGEQNPFNAVAFYLEIVDMLEKEDL</sequence>
<keyword evidence="4 7" id="KW-1133">Transmembrane helix</keyword>
<protein>
    <submittedName>
        <fullName evidence="9">Lipase 2</fullName>
    </submittedName>
</protein>
<keyword evidence="5 7" id="KW-0472">Membrane</keyword>
<evidence type="ECO:0000259" key="8">
    <source>
        <dbReference type="Pfam" id="PF05057"/>
    </source>
</evidence>
<evidence type="ECO:0000256" key="7">
    <source>
        <dbReference type="SAM" id="Phobius"/>
    </source>
</evidence>
<keyword evidence="3 7" id="KW-0812">Transmembrane</keyword>
<feature type="transmembrane region" description="Helical" evidence="7">
    <location>
        <begin position="129"/>
        <end position="152"/>
    </location>
</feature>
<feature type="transmembrane region" description="Helical" evidence="7">
    <location>
        <begin position="164"/>
        <end position="187"/>
    </location>
</feature>
<dbReference type="Pfam" id="PF04479">
    <property type="entry name" value="RTA1"/>
    <property type="match status" value="1"/>
</dbReference>
<name>A0AAN9U4Q1_9PEZI</name>
<dbReference type="Pfam" id="PF05057">
    <property type="entry name" value="DUF676"/>
    <property type="match status" value="1"/>
</dbReference>
<dbReference type="AlphaFoldDB" id="A0AAN9U4Q1"/>
<evidence type="ECO:0000256" key="6">
    <source>
        <dbReference type="SAM" id="MobiDB-lite"/>
    </source>
</evidence>
<comment type="subcellular location">
    <subcellularLocation>
        <location evidence="1">Membrane</location>
        <topology evidence="1">Multi-pass membrane protein</topology>
    </subcellularLocation>
</comment>
<accession>A0AAN9U4Q1</accession>
<feature type="transmembrane region" description="Helical" evidence="7">
    <location>
        <begin position="55"/>
        <end position="77"/>
    </location>
</feature>
<dbReference type="InterPro" id="IPR007751">
    <property type="entry name" value="DUF676_lipase-like"/>
</dbReference>
<organism evidence="9 10">
    <name type="scientific">Cytospora paraplurivora</name>
    <dbReference type="NCBI Taxonomy" id="2898453"/>
    <lineage>
        <taxon>Eukaryota</taxon>
        <taxon>Fungi</taxon>
        <taxon>Dikarya</taxon>
        <taxon>Ascomycota</taxon>
        <taxon>Pezizomycotina</taxon>
        <taxon>Sordariomycetes</taxon>
        <taxon>Sordariomycetidae</taxon>
        <taxon>Diaporthales</taxon>
        <taxon>Cytosporaceae</taxon>
        <taxon>Cytospora</taxon>
    </lineage>
</organism>
<evidence type="ECO:0000256" key="1">
    <source>
        <dbReference type="ARBA" id="ARBA00004141"/>
    </source>
</evidence>
<evidence type="ECO:0000313" key="10">
    <source>
        <dbReference type="Proteomes" id="UP001320245"/>
    </source>
</evidence>
<proteinExistence type="inferred from homology"/>
<dbReference type="Proteomes" id="UP001320245">
    <property type="component" value="Unassembled WGS sequence"/>
</dbReference>
<evidence type="ECO:0000256" key="5">
    <source>
        <dbReference type="ARBA" id="ARBA00023136"/>
    </source>
</evidence>